<dbReference type="AlphaFoldDB" id="A0A2A6RJL1"/>
<evidence type="ECO:0000313" key="1">
    <source>
        <dbReference type="EMBL" id="PDW03086.1"/>
    </source>
</evidence>
<comment type="caution">
    <text evidence="1">The sequence shown here is derived from an EMBL/GenBank/DDBJ whole genome shotgun (WGS) entry which is preliminary data.</text>
</comment>
<dbReference type="Proteomes" id="UP000220527">
    <property type="component" value="Unassembled WGS sequence"/>
</dbReference>
<gene>
    <name evidence="1" type="ORF">CJ255_10580</name>
</gene>
<organism evidence="1 2">
    <name type="scientific">Candidatus Viridilinea mediisalina</name>
    <dbReference type="NCBI Taxonomy" id="2024553"/>
    <lineage>
        <taxon>Bacteria</taxon>
        <taxon>Bacillati</taxon>
        <taxon>Chloroflexota</taxon>
        <taxon>Chloroflexia</taxon>
        <taxon>Chloroflexales</taxon>
        <taxon>Chloroflexineae</taxon>
        <taxon>Oscillochloridaceae</taxon>
        <taxon>Candidatus Viridilinea</taxon>
    </lineage>
</organism>
<dbReference type="EMBL" id="NQWI01000041">
    <property type="protein sequence ID" value="PDW03086.1"/>
    <property type="molecule type" value="Genomic_DNA"/>
</dbReference>
<dbReference type="OrthoDB" id="159828at2"/>
<name>A0A2A6RJL1_9CHLR</name>
<evidence type="ECO:0000313" key="2">
    <source>
        <dbReference type="Proteomes" id="UP000220527"/>
    </source>
</evidence>
<proteinExistence type="predicted"/>
<reference evidence="2" key="1">
    <citation type="submission" date="2017-08" db="EMBL/GenBank/DDBJ databases">
        <authorList>
            <person name="Grouzdev D.S."/>
            <person name="Gaisin V.A."/>
            <person name="Rysina M.S."/>
            <person name="Gorlenko V.M."/>
        </authorList>
    </citation>
    <scope>NUCLEOTIDE SEQUENCE [LARGE SCALE GENOMIC DNA]</scope>
    <source>
        <strain evidence="2">Kir15-3F</strain>
    </source>
</reference>
<dbReference type="RefSeq" id="WP_097644070.1">
    <property type="nucleotide sequence ID" value="NZ_NQWI01000041.1"/>
</dbReference>
<protein>
    <submittedName>
        <fullName evidence="1">Uncharacterized protein</fullName>
    </submittedName>
</protein>
<keyword evidence="2" id="KW-1185">Reference proteome</keyword>
<accession>A0A2A6RJL1</accession>
<sequence length="112" mass="12747">MNQASLPTPLTDLRKRAPQARALIREVLEELVGPVELRYEFYREWNGCWKVRTEFSGSAKGRLEFTLLDTPSGGMLALPRPLPERWRLQTGIKASDGTRWTLSETGELRAFG</sequence>